<evidence type="ECO:0000259" key="12">
    <source>
        <dbReference type="PROSITE" id="PS50109"/>
    </source>
</evidence>
<dbReference type="Gene3D" id="1.10.287.130">
    <property type="match status" value="1"/>
</dbReference>
<evidence type="ECO:0000256" key="1">
    <source>
        <dbReference type="ARBA" id="ARBA00000085"/>
    </source>
</evidence>
<evidence type="ECO:0000256" key="11">
    <source>
        <dbReference type="SAM" id="Phobius"/>
    </source>
</evidence>
<evidence type="ECO:0000256" key="9">
    <source>
        <dbReference type="ARBA" id="ARBA00023012"/>
    </source>
</evidence>
<comment type="catalytic activity">
    <reaction evidence="1">
        <text>ATP + protein L-histidine = ADP + protein N-phospho-L-histidine.</text>
        <dbReference type="EC" id="2.7.13.3"/>
    </reaction>
</comment>
<dbReference type="AlphaFoldDB" id="A0A9W5MYG9"/>
<comment type="caution">
    <text evidence="13">The sequence shown here is derived from an EMBL/GenBank/DDBJ whole genome shotgun (WGS) entry which is preliminary data.</text>
</comment>
<dbReference type="PROSITE" id="PS50109">
    <property type="entry name" value="HIS_KIN"/>
    <property type="match status" value="1"/>
</dbReference>
<feature type="domain" description="Histidine kinase" evidence="12">
    <location>
        <begin position="222"/>
        <end position="436"/>
    </location>
</feature>
<reference evidence="13 14" key="1">
    <citation type="submission" date="2010-01" db="EMBL/GenBank/DDBJ databases">
        <authorList>
            <person name="Weinstock G."/>
            <person name="Sodergren E."/>
            <person name="Clifton S."/>
            <person name="Fulton L."/>
            <person name="Fulton B."/>
            <person name="Courtney L."/>
            <person name="Fronick C."/>
            <person name="Harrison M."/>
            <person name="Strong C."/>
            <person name="Farmer C."/>
            <person name="Delahaunty K."/>
            <person name="Markovic C."/>
            <person name="Hall O."/>
            <person name="Minx P."/>
            <person name="Tomlinson C."/>
            <person name="Mitreva M."/>
            <person name="Nelson J."/>
            <person name="Hou S."/>
            <person name="Wollam A."/>
            <person name="Pepin K.H."/>
            <person name="Johnson M."/>
            <person name="Bhonagiri V."/>
            <person name="Nash W.E."/>
            <person name="Warren W."/>
            <person name="Chinwalla A."/>
            <person name="Mardis E.R."/>
            <person name="Wilson R.K."/>
        </authorList>
    </citation>
    <scope>NUCLEOTIDE SEQUENCE [LARGE SCALE GENOMIC DNA]</scope>
    <source>
        <strain evidence="13 14">NJ9703</strain>
    </source>
</reference>
<dbReference type="PANTHER" id="PTHR45436">
    <property type="entry name" value="SENSOR HISTIDINE KINASE YKOH"/>
    <property type="match status" value="1"/>
</dbReference>
<dbReference type="Gene3D" id="1.20.5.1040">
    <property type="entry name" value="Sensor protein qsec"/>
    <property type="match status" value="1"/>
</dbReference>
<dbReference type="SUPFAM" id="SSF47384">
    <property type="entry name" value="Homodimeric domain of signal transducing histidine kinase"/>
    <property type="match status" value="1"/>
</dbReference>
<keyword evidence="4" id="KW-0597">Phosphoprotein</keyword>
<dbReference type="Proteomes" id="UP000004621">
    <property type="component" value="Unassembled WGS sequence"/>
</dbReference>
<keyword evidence="7 13" id="KW-0418">Kinase</keyword>
<dbReference type="SMART" id="SM00387">
    <property type="entry name" value="HATPase_c"/>
    <property type="match status" value="1"/>
</dbReference>
<dbReference type="CDD" id="cd00082">
    <property type="entry name" value="HisKA"/>
    <property type="match status" value="1"/>
</dbReference>
<evidence type="ECO:0000256" key="8">
    <source>
        <dbReference type="ARBA" id="ARBA00022989"/>
    </source>
</evidence>
<dbReference type="RefSeq" id="WP_004520850.1">
    <property type="nucleotide sequence ID" value="NZ_ACEO02000013.1"/>
</dbReference>
<dbReference type="InterPro" id="IPR004358">
    <property type="entry name" value="Sig_transdc_His_kin-like_C"/>
</dbReference>
<evidence type="ECO:0000256" key="3">
    <source>
        <dbReference type="ARBA" id="ARBA00012438"/>
    </source>
</evidence>
<evidence type="ECO:0000313" key="14">
    <source>
        <dbReference type="Proteomes" id="UP000004621"/>
    </source>
</evidence>
<keyword evidence="5" id="KW-0808">Transferase</keyword>
<dbReference type="Pfam" id="PF02518">
    <property type="entry name" value="HATPase_c"/>
    <property type="match status" value="1"/>
</dbReference>
<dbReference type="InterPro" id="IPR003594">
    <property type="entry name" value="HATPase_dom"/>
</dbReference>
<dbReference type="InterPro" id="IPR005467">
    <property type="entry name" value="His_kinase_dom"/>
</dbReference>
<evidence type="ECO:0000313" key="13">
    <source>
        <dbReference type="EMBL" id="EFC51154.1"/>
    </source>
</evidence>
<dbReference type="InterPro" id="IPR050428">
    <property type="entry name" value="TCS_sensor_his_kinase"/>
</dbReference>
<dbReference type="InterPro" id="IPR036890">
    <property type="entry name" value="HATPase_C_sf"/>
</dbReference>
<evidence type="ECO:0000256" key="10">
    <source>
        <dbReference type="ARBA" id="ARBA00023136"/>
    </source>
</evidence>
<dbReference type="InterPro" id="IPR003661">
    <property type="entry name" value="HisK_dim/P_dom"/>
</dbReference>
<dbReference type="InterPro" id="IPR036097">
    <property type="entry name" value="HisK_dim/P_sf"/>
</dbReference>
<dbReference type="EC" id="2.7.13.3" evidence="3"/>
<protein>
    <recommendedName>
        <fullName evidence="3">histidine kinase</fullName>
        <ecNumber evidence="3">2.7.13.3</ecNumber>
    </recommendedName>
</protein>
<accession>A0A9W5MYG9</accession>
<keyword evidence="6 11" id="KW-0812">Transmembrane</keyword>
<comment type="subcellular location">
    <subcellularLocation>
        <location evidence="2">Membrane</location>
        <topology evidence="2">Multi-pass membrane protein</topology>
    </subcellularLocation>
</comment>
<evidence type="ECO:0000256" key="4">
    <source>
        <dbReference type="ARBA" id="ARBA00022553"/>
    </source>
</evidence>
<dbReference type="Pfam" id="PF00512">
    <property type="entry name" value="HisKA"/>
    <property type="match status" value="1"/>
</dbReference>
<keyword evidence="9" id="KW-0902">Two-component regulatory system</keyword>
<dbReference type="PRINTS" id="PR00344">
    <property type="entry name" value="BCTRLSENSOR"/>
</dbReference>
<name>A0A9W5MYG9_NEISU</name>
<evidence type="ECO:0000256" key="2">
    <source>
        <dbReference type="ARBA" id="ARBA00004141"/>
    </source>
</evidence>
<keyword evidence="10 11" id="KW-0472">Membrane</keyword>
<evidence type="ECO:0000256" key="7">
    <source>
        <dbReference type="ARBA" id="ARBA00022777"/>
    </source>
</evidence>
<dbReference type="SUPFAM" id="SSF55874">
    <property type="entry name" value="ATPase domain of HSP90 chaperone/DNA topoisomerase II/histidine kinase"/>
    <property type="match status" value="1"/>
</dbReference>
<feature type="transmembrane region" description="Helical" evidence="11">
    <location>
        <begin position="138"/>
        <end position="160"/>
    </location>
</feature>
<dbReference type="PANTHER" id="PTHR45436:SF15">
    <property type="entry name" value="SENSOR HISTIDINE KINASE CUSS"/>
    <property type="match status" value="1"/>
</dbReference>
<dbReference type="Gene3D" id="3.30.565.10">
    <property type="entry name" value="Histidine kinase-like ATPase, C-terminal domain"/>
    <property type="match status" value="1"/>
</dbReference>
<dbReference type="EMBL" id="ACEO02000013">
    <property type="protein sequence ID" value="EFC51154.1"/>
    <property type="molecule type" value="Genomic_DNA"/>
</dbReference>
<organism evidence="13 14">
    <name type="scientific">Neisseria subflava NJ9703</name>
    <dbReference type="NCBI Taxonomy" id="546268"/>
    <lineage>
        <taxon>Bacteria</taxon>
        <taxon>Pseudomonadati</taxon>
        <taxon>Pseudomonadota</taxon>
        <taxon>Betaproteobacteria</taxon>
        <taxon>Neisseriales</taxon>
        <taxon>Neisseriaceae</taxon>
        <taxon>Neisseria</taxon>
    </lineage>
</organism>
<gene>
    <name evidence="13" type="ORF">NEISUBOT_05325</name>
</gene>
<dbReference type="GO" id="GO:0005886">
    <property type="term" value="C:plasma membrane"/>
    <property type="evidence" value="ECO:0007669"/>
    <property type="project" value="TreeGrafter"/>
</dbReference>
<keyword evidence="8 11" id="KW-1133">Transmembrane helix</keyword>
<evidence type="ECO:0000256" key="5">
    <source>
        <dbReference type="ARBA" id="ARBA00022679"/>
    </source>
</evidence>
<dbReference type="SMART" id="SM00388">
    <property type="entry name" value="HisKA"/>
    <property type="match status" value="1"/>
</dbReference>
<evidence type="ECO:0000256" key="6">
    <source>
        <dbReference type="ARBA" id="ARBA00022692"/>
    </source>
</evidence>
<feature type="transmembrane region" description="Helical" evidence="11">
    <location>
        <begin position="12"/>
        <end position="37"/>
    </location>
</feature>
<dbReference type="GO" id="GO:0000155">
    <property type="term" value="F:phosphorelay sensor kinase activity"/>
    <property type="evidence" value="ECO:0007669"/>
    <property type="project" value="InterPro"/>
</dbReference>
<sequence>MQRLIHTIKQSLQVRISLALICMLLPLSILAGIFSYYDTYHETQEVQDDLLRQVANYLDPSDADDEKHSLDNDNKISVQFPNTPNPIVSLPEKISDGLHTIQADDDDDYYRVYTRTTKQGRIAVMQESDYREELAEMAAVQSILPMLLALPLIILLTVWITHRTMRSVKTLSSDLEQRQINDLSPMDTQDIPSEIQGFVVAINNLLQRTDENVRQQQRFIADAAHELRSPMTALSLQAERLNNMRLSAEAREQSALLQQSIQRNRHLLEQLLSLARAQAPETQRPKTLISLQNQFRRVLQELMPLALAKGQDIGVAVENDCQIHADDTEIYTLIKTLTDNAIRYTPKGGRIDLGFDETAEYLNIWVEDNGPGIPPNERQRVIDPFYRILGTEQQGTGLGLSIADTIVKRHQGRLKLADSRRFDSGLLIIAELDKKTL</sequence>
<proteinExistence type="predicted"/>